<keyword evidence="5" id="KW-0224">Dipeptidase</keyword>
<protein>
    <submittedName>
        <fullName evidence="5">Dipeptidase E</fullName>
        <ecNumber evidence="5">3.4.13.21</ecNumber>
    </submittedName>
</protein>
<dbReference type="EMBL" id="JACHGH010000003">
    <property type="protein sequence ID" value="MBB6452735.1"/>
    <property type="molecule type" value="Genomic_DNA"/>
</dbReference>
<dbReference type="GO" id="GO:0016805">
    <property type="term" value="F:dipeptidase activity"/>
    <property type="evidence" value="ECO:0007669"/>
    <property type="project" value="UniProtKB-KW"/>
</dbReference>
<evidence type="ECO:0000256" key="1">
    <source>
        <dbReference type="ARBA" id="ARBA00006534"/>
    </source>
</evidence>
<dbReference type="GO" id="GO:0006508">
    <property type="term" value="P:proteolysis"/>
    <property type="evidence" value="ECO:0007669"/>
    <property type="project" value="UniProtKB-KW"/>
</dbReference>
<dbReference type="SUPFAM" id="SSF52317">
    <property type="entry name" value="Class I glutamine amidotransferase-like"/>
    <property type="match status" value="1"/>
</dbReference>
<keyword evidence="2" id="KW-0645">Protease</keyword>
<evidence type="ECO:0000256" key="4">
    <source>
        <dbReference type="ARBA" id="ARBA00022825"/>
    </source>
</evidence>
<gene>
    <name evidence="5" type="ORF">HNQ94_001181</name>
</gene>
<dbReference type="RefSeq" id="WP_174495293.1">
    <property type="nucleotide sequence ID" value="NZ_CADDWK010000003.1"/>
</dbReference>
<organism evidence="5 6">
    <name type="scientific">Salirhabdus euzebyi</name>
    <dbReference type="NCBI Taxonomy" id="394506"/>
    <lineage>
        <taxon>Bacteria</taxon>
        <taxon>Bacillati</taxon>
        <taxon>Bacillota</taxon>
        <taxon>Bacilli</taxon>
        <taxon>Bacillales</taxon>
        <taxon>Bacillaceae</taxon>
        <taxon>Salirhabdus</taxon>
    </lineage>
</organism>
<dbReference type="PANTHER" id="PTHR20842">
    <property type="entry name" value="PROTEASE S51 ALPHA-ASPARTYL DIPEPTIDASE"/>
    <property type="match status" value="1"/>
</dbReference>
<evidence type="ECO:0000256" key="3">
    <source>
        <dbReference type="ARBA" id="ARBA00022801"/>
    </source>
</evidence>
<reference evidence="5 6" key="1">
    <citation type="submission" date="2020-08" db="EMBL/GenBank/DDBJ databases">
        <title>Genomic Encyclopedia of Type Strains, Phase IV (KMG-IV): sequencing the most valuable type-strain genomes for metagenomic binning, comparative biology and taxonomic classification.</title>
        <authorList>
            <person name="Goeker M."/>
        </authorList>
    </citation>
    <scope>NUCLEOTIDE SEQUENCE [LARGE SCALE GENOMIC DNA]</scope>
    <source>
        <strain evidence="5 6">DSM 19612</strain>
    </source>
</reference>
<dbReference type="Gene3D" id="3.40.50.880">
    <property type="match status" value="1"/>
</dbReference>
<dbReference type="AlphaFoldDB" id="A0A841Q2K7"/>
<dbReference type="CDD" id="cd03129">
    <property type="entry name" value="GAT1_Peptidase_E_like"/>
    <property type="match status" value="1"/>
</dbReference>
<dbReference type="PANTHER" id="PTHR20842:SF0">
    <property type="entry name" value="ALPHA-ASPARTYL DIPEPTIDASE"/>
    <property type="match status" value="1"/>
</dbReference>
<keyword evidence="4" id="KW-0720">Serine protease</keyword>
<comment type="caution">
    <text evidence="5">The sequence shown here is derived from an EMBL/GenBank/DDBJ whole genome shotgun (WGS) entry which is preliminary data.</text>
</comment>
<evidence type="ECO:0000256" key="2">
    <source>
        <dbReference type="ARBA" id="ARBA00022670"/>
    </source>
</evidence>
<dbReference type="InterPro" id="IPR005320">
    <property type="entry name" value="Peptidase_S51"/>
</dbReference>
<keyword evidence="3 5" id="KW-0378">Hydrolase</keyword>
<comment type="similarity">
    <text evidence="1">Belongs to the peptidase S51 family.</text>
</comment>
<dbReference type="EC" id="3.4.13.21" evidence="5"/>
<proteinExistence type="inferred from homology"/>
<dbReference type="GO" id="GO:0008236">
    <property type="term" value="F:serine-type peptidase activity"/>
    <property type="evidence" value="ECO:0007669"/>
    <property type="project" value="UniProtKB-KW"/>
</dbReference>
<evidence type="ECO:0000313" key="5">
    <source>
        <dbReference type="EMBL" id="MBB6452735.1"/>
    </source>
</evidence>
<sequence length="216" mass="24993">MKQLVLLSDFPKEDSLLQKRLKQIFKGKSFKLGYIPSQTDKERKFFPYVQNYFQMTGVKDILYFDVDEEYDESLIPKLQSCDGIFLSGGNTFYFLKNLQTKNLLDTIRLMVEEGKPLLGISAGSIMMSPTIEIATYIDENNVSMTNLEALHLTEFEFMPHWESMIFTLPKLKQYAKQQNKIIYTCSDGDGIVMQGNKLEFYGNIEKIDGEEEAEHE</sequence>
<evidence type="ECO:0000313" key="6">
    <source>
        <dbReference type="Proteomes" id="UP000581688"/>
    </source>
</evidence>
<dbReference type="InterPro" id="IPR029062">
    <property type="entry name" value="Class_I_gatase-like"/>
</dbReference>
<dbReference type="Proteomes" id="UP000581688">
    <property type="component" value="Unassembled WGS sequence"/>
</dbReference>
<name>A0A841Q2K7_9BACI</name>
<keyword evidence="6" id="KW-1185">Reference proteome</keyword>
<accession>A0A841Q2K7</accession>
<dbReference type="Pfam" id="PF03575">
    <property type="entry name" value="Peptidase_S51"/>
    <property type="match status" value="1"/>
</dbReference>